<protein>
    <submittedName>
        <fullName evidence="1">Uncharacterized protein</fullName>
    </submittedName>
</protein>
<evidence type="ECO:0000313" key="1">
    <source>
        <dbReference type="EMBL" id="KKW12789.1"/>
    </source>
</evidence>
<evidence type="ECO:0000313" key="2">
    <source>
        <dbReference type="Proteomes" id="UP000034588"/>
    </source>
</evidence>
<reference evidence="1 2" key="1">
    <citation type="journal article" date="2015" name="Nature">
        <title>rRNA introns, odd ribosomes, and small enigmatic genomes across a large radiation of phyla.</title>
        <authorList>
            <person name="Brown C.T."/>
            <person name="Hug L.A."/>
            <person name="Thomas B.C."/>
            <person name="Sharon I."/>
            <person name="Castelle C.J."/>
            <person name="Singh A."/>
            <person name="Wilkins M.J."/>
            <person name="Williams K.H."/>
            <person name="Banfield J.F."/>
        </authorList>
    </citation>
    <scope>NUCLEOTIDE SEQUENCE [LARGE SCALE GENOMIC DNA]</scope>
</reference>
<dbReference type="EMBL" id="LCQD01000009">
    <property type="protein sequence ID" value="KKW12789.1"/>
    <property type="molecule type" value="Genomic_DNA"/>
</dbReference>
<accession>A0A0G1Z226</accession>
<proteinExistence type="predicted"/>
<gene>
    <name evidence="1" type="ORF">UY48_C0009G0022</name>
</gene>
<organism evidence="1 2">
    <name type="scientific">Candidatus Gottesmanbacteria bacterium GW2011_GWB1_49_7</name>
    <dbReference type="NCBI Taxonomy" id="1618448"/>
    <lineage>
        <taxon>Bacteria</taxon>
        <taxon>Candidatus Gottesmaniibacteriota</taxon>
    </lineage>
</organism>
<dbReference type="AlphaFoldDB" id="A0A0G1Z226"/>
<sequence>MRNSTIVWCAPEADPIELAHIKSELEKAKGDPEHIVVVGSALHWVEVPVGAVISVFKPGGIKAQKQEVDSVKTELEKGLKDPSYVAVVPYSINWTEFASHVRCPPPCGKCDK</sequence>
<dbReference type="Proteomes" id="UP000034588">
    <property type="component" value="Unassembled WGS sequence"/>
</dbReference>
<name>A0A0G1Z226_9BACT</name>
<comment type="caution">
    <text evidence="1">The sequence shown here is derived from an EMBL/GenBank/DDBJ whole genome shotgun (WGS) entry which is preliminary data.</text>
</comment>